<dbReference type="EMBL" id="CACRUH010000095">
    <property type="protein sequence ID" value="VYU83532.1"/>
    <property type="molecule type" value="Genomic_DNA"/>
</dbReference>
<sequence length="230" mass="26298">MYENWKRNNKKMIMLVILTLAIGAALFIIFCLDLFSFAQLLAKGSSITSEDMKLYGEIFSAIILILSSAALCCKIKEDPEKIFVKSLRRYANTTQQPDSTVERLKKTWESGEQLRDWCRMDEKYIIECINGPCYANVIPIQEVVWAHKTVTQVNAVIKTNTSLILHYANHKGGTISISETAVDYILQQFMEKHREIVVGYNREVEKLYLKGDMAGLKEYARQQRTGTPAD</sequence>
<keyword evidence="1" id="KW-0812">Transmembrane</keyword>
<gene>
    <name evidence="2" type="ORF">CHLFYP18_04306</name>
</gene>
<dbReference type="RefSeq" id="WP_002599909.1">
    <property type="nucleotide sequence ID" value="NZ_CACRUH010000095.1"/>
</dbReference>
<protein>
    <submittedName>
        <fullName evidence="2">Uncharacterized protein</fullName>
    </submittedName>
</protein>
<dbReference type="InterPro" id="IPR046555">
    <property type="entry name" value="DUF6709"/>
</dbReference>
<reference evidence="2" key="1">
    <citation type="submission" date="2019-11" db="EMBL/GenBank/DDBJ databases">
        <authorList>
            <person name="Feng L."/>
        </authorList>
    </citation>
    <scope>NUCLEOTIDE SEQUENCE</scope>
    <source>
        <strain evidence="2">ChathewayiLFYP18</strain>
    </source>
</reference>
<feature type="transmembrane region" description="Helical" evidence="1">
    <location>
        <begin position="54"/>
        <end position="73"/>
    </location>
</feature>
<organism evidence="2">
    <name type="scientific">Hungatella hathewayi</name>
    <dbReference type="NCBI Taxonomy" id="154046"/>
    <lineage>
        <taxon>Bacteria</taxon>
        <taxon>Bacillati</taxon>
        <taxon>Bacillota</taxon>
        <taxon>Clostridia</taxon>
        <taxon>Lachnospirales</taxon>
        <taxon>Lachnospiraceae</taxon>
        <taxon>Hungatella</taxon>
    </lineage>
</organism>
<keyword evidence="1" id="KW-1133">Transmembrane helix</keyword>
<dbReference type="Pfam" id="PF20456">
    <property type="entry name" value="DUF6709"/>
    <property type="match status" value="1"/>
</dbReference>
<evidence type="ECO:0000256" key="1">
    <source>
        <dbReference type="SAM" id="Phobius"/>
    </source>
</evidence>
<accession>A0A6N3I304</accession>
<evidence type="ECO:0000313" key="2">
    <source>
        <dbReference type="EMBL" id="VYU83532.1"/>
    </source>
</evidence>
<proteinExistence type="predicted"/>
<dbReference type="AlphaFoldDB" id="A0A6N3I304"/>
<feature type="transmembrane region" description="Helical" evidence="1">
    <location>
        <begin position="12"/>
        <end position="42"/>
    </location>
</feature>
<name>A0A6N3I304_9FIRM</name>
<keyword evidence="1" id="KW-0472">Membrane</keyword>